<feature type="region of interest" description="Disordered" evidence="1">
    <location>
        <begin position="41"/>
        <end position="69"/>
    </location>
</feature>
<protein>
    <submittedName>
        <fullName evidence="3">Uncharacterized protein</fullName>
    </submittedName>
</protein>
<comment type="caution">
    <text evidence="3">The sequence shown here is derived from an EMBL/GenBank/DDBJ whole genome shotgun (WGS) entry which is preliminary data.</text>
</comment>
<keyword evidence="2" id="KW-0812">Transmembrane</keyword>
<dbReference type="Proteomes" id="UP000318331">
    <property type="component" value="Unassembled WGS sequence"/>
</dbReference>
<reference evidence="3 4" key="1">
    <citation type="submission" date="2019-06" db="EMBL/GenBank/DDBJ databases">
        <title>Sequencing the genomes of 1000 actinobacteria strains.</title>
        <authorList>
            <person name="Klenk H.-P."/>
        </authorList>
    </citation>
    <scope>NUCLEOTIDE SEQUENCE [LARGE SCALE GENOMIC DNA]</scope>
    <source>
        <strain evidence="3 4">DSM 18031</strain>
    </source>
</reference>
<evidence type="ECO:0000256" key="1">
    <source>
        <dbReference type="SAM" id="MobiDB-lite"/>
    </source>
</evidence>
<name>A0A543I6J1_9MICO</name>
<evidence type="ECO:0000256" key="2">
    <source>
        <dbReference type="SAM" id="Phobius"/>
    </source>
</evidence>
<evidence type="ECO:0000313" key="4">
    <source>
        <dbReference type="Proteomes" id="UP000318331"/>
    </source>
</evidence>
<sequence>MAAGLSGIHLLIIIGAFLAFGVPLIYNVRRSIRRWKARFHGTDPDARPAAPASPAKPPARRWYRRASNE</sequence>
<feature type="transmembrane region" description="Helical" evidence="2">
    <location>
        <begin position="6"/>
        <end position="28"/>
    </location>
</feature>
<dbReference type="RefSeq" id="WP_141916299.1">
    <property type="nucleotide sequence ID" value="NZ_BAAAYS010000027.1"/>
</dbReference>
<keyword evidence="4" id="KW-1185">Reference proteome</keyword>
<dbReference type="AlphaFoldDB" id="A0A543I6J1"/>
<keyword evidence="2" id="KW-1133">Transmembrane helix</keyword>
<proteinExistence type="predicted"/>
<keyword evidence="2" id="KW-0472">Membrane</keyword>
<evidence type="ECO:0000313" key="3">
    <source>
        <dbReference type="EMBL" id="TQM66179.1"/>
    </source>
</evidence>
<accession>A0A543I6J1</accession>
<feature type="compositionally biased region" description="Basic residues" evidence="1">
    <location>
        <begin position="58"/>
        <end position="69"/>
    </location>
</feature>
<organism evidence="3 4">
    <name type="scientific">Klugiella xanthotipulae</name>
    <dbReference type="NCBI Taxonomy" id="244735"/>
    <lineage>
        <taxon>Bacteria</taxon>
        <taxon>Bacillati</taxon>
        <taxon>Actinomycetota</taxon>
        <taxon>Actinomycetes</taxon>
        <taxon>Micrococcales</taxon>
        <taxon>Microbacteriaceae</taxon>
        <taxon>Klugiella</taxon>
    </lineage>
</organism>
<dbReference type="EMBL" id="VFPN01000001">
    <property type="protein sequence ID" value="TQM66179.1"/>
    <property type="molecule type" value="Genomic_DNA"/>
</dbReference>
<gene>
    <name evidence="3" type="ORF">FB466_1009</name>
</gene>